<accession>X1TK37</accession>
<evidence type="ECO:0000313" key="1">
    <source>
        <dbReference type="EMBL" id="GAJ05688.1"/>
    </source>
</evidence>
<dbReference type="EMBL" id="BARW01033056">
    <property type="protein sequence ID" value="GAJ05688.1"/>
    <property type="molecule type" value="Genomic_DNA"/>
</dbReference>
<sequence>MKKSQHGVIRDRLEVGSLKLKQIEELNFWLNIKENGWRGFAPEEWRTAHIHFKQYSLMYINRNIGDLENKVVIEIGCGPAGIIPYLNNATAIGVDPLTDEYKKMWDLSRKNHIFSSISKC</sequence>
<name>X1TK37_9ZZZZ</name>
<dbReference type="SUPFAM" id="SSF53335">
    <property type="entry name" value="S-adenosyl-L-methionine-dependent methyltransferases"/>
    <property type="match status" value="1"/>
</dbReference>
<reference evidence="1" key="1">
    <citation type="journal article" date="2014" name="Front. Microbiol.">
        <title>High frequency of phylogenetically diverse reductive dehalogenase-homologous genes in deep subseafloor sedimentary metagenomes.</title>
        <authorList>
            <person name="Kawai M."/>
            <person name="Futagami T."/>
            <person name="Toyoda A."/>
            <person name="Takaki Y."/>
            <person name="Nishi S."/>
            <person name="Hori S."/>
            <person name="Arai W."/>
            <person name="Tsubouchi T."/>
            <person name="Morono Y."/>
            <person name="Uchiyama I."/>
            <person name="Ito T."/>
            <person name="Fujiyama A."/>
            <person name="Inagaki F."/>
            <person name="Takami H."/>
        </authorList>
    </citation>
    <scope>NUCLEOTIDE SEQUENCE</scope>
    <source>
        <strain evidence="1">Expedition CK06-06</strain>
    </source>
</reference>
<dbReference type="AlphaFoldDB" id="X1TK37"/>
<organism evidence="1">
    <name type="scientific">marine sediment metagenome</name>
    <dbReference type="NCBI Taxonomy" id="412755"/>
    <lineage>
        <taxon>unclassified sequences</taxon>
        <taxon>metagenomes</taxon>
        <taxon>ecological metagenomes</taxon>
    </lineage>
</organism>
<proteinExistence type="predicted"/>
<evidence type="ECO:0008006" key="2">
    <source>
        <dbReference type="Google" id="ProtNLM"/>
    </source>
</evidence>
<comment type="caution">
    <text evidence="1">The sequence shown here is derived from an EMBL/GenBank/DDBJ whole genome shotgun (WGS) entry which is preliminary data.</text>
</comment>
<gene>
    <name evidence="1" type="ORF">S12H4_52161</name>
</gene>
<protein>
    <recommendedName>
        <fullName evidence="2">Methyltransferase type 11 domain-containing protein</fullName>
    </recommendedName>
</protein>
<dbReference type="InterPro" id="IPR029063">
    <property type="entry name" value="SAM-dependent_MTases_sf"/>
</dbReference>